<protein>
    <submittedName>
        <fullName evidence="1">tRNA-Thr(GGU) m(6)t(6)A37 methyltransferase TsaA</fullName>
    </submittedName>
</protein>
<dbReference type="AlphaFoldDB" id="A0A1V0RMN0"/>
<sequence>MELCQTKTCIQSAPASDAALRFIGRIPTLRFARKNGPRYRRHNLEPEWHVAREGREAYANIETLYGLDQSAGADHRLIAMNDALRGARRPAEDLLSPQGQAMLADSGFATANGG</sequence>
<dbReference type="Proteomes" id="UP000192273">
    <property type="component" value="Chromosome"/>
</dbReference>
<gene>
    <name evidence="1" type="ORF">ROSMUCSMR3_01555</name>
</gene>
<keyword evidence="1" id="KW-0489">Methyltransferase</keyword>
<name>A0A1V0RMN0_9RHOB</name>
<dbReference type="KEGG" id="rmm:ROSMUCSMR3_01555"/>
<organism evidence="1 2">
    <name type="scientific">Roseovarius mucosus</name>
    <dbReference type="NCBI Taxonomy" id="215743"/>
    <lineage>
        <taxon>Bacteria</taxon>
        <taxon>Pseudomonadati</taxon>
        <taxon>Pseudomonadota</taxon>
        <taxon>Alphaproteobacteria</taxon>
        <taxon>Rhodobacterales</taxon>
        <taxon>Roseobacteraceae</taxon>
        <taxon>Roseovarius</taxon>
    </lineage>
</organism>
<dbReference type="GO" id="GO:0008168">
    <property type="term" value="F:methyltransferase activity"/>
    <property type="evidence" value="ECO:0007669"/>
    <property type="project" value="UniProtKB-KW"/>
</dbReference>
<evidence type="ECO:0000313" key="1">
    <source>
        <dbReference type="EMBL" id="ARE83039.1"/>
    </source>
</evidence>
<dbReference type="GO" id="GO:0032259">
    <property type="term" value="P:methylation"/>
    <property type="evidence" value="ECO:0007669"/>
    <property type="project" value="UniProtKB-KW"/>
</dbReference>
<keyword evidence="1" id="KW-0808">Transferase</keyword>
<keyword evidence="2" id="KW-1185">Reference proteome</keyword>
<proteinExistence type="predicted"/>
<accession>A0A1V0RMN0</accession>
<dbReference type="EMBL" id="CP020474">
    <property type="protein sequence ID" value="ARE83039.1"/>
    <property type="molecule type" value="Genomic_DNA"/>
</dbReference>
<reference evidence="1 2" key="1">
    <citation type="submission" date="2017-03" db="EMBL/GenBank/DDBJ databases">
        <title>Genome Sequence of Roseovarius mucosus strain SMR3 Isolated from a culture of the Diatom Skeletonema marinoi.</title>
        <authorList>
            <person name="Topel M."/>
            <person name="Pinder M."/>
            <person name="Johansson O.N."/>
            <person name="Kourtchenko O."/>
            <person name="Godhe A."/>
            <person name="Clarke A.K."/>
        </authorList>
    </citation>
    <scope>NUCLEOTIDE SEQUENCE [LARGE SCALE GENOMIC DNA]</scope>
    <source>
        <strain evidence="1 2">SMR3</strain>
    </source>
</reference>
<evidence type="ECO:0000313" key="2">
    <source>
        <dbReference type="Proteomes" id="UP000192273"/>
    </source>
</evidence>